<gene>
    <name evidence="2" type="ORF">HNR51_004782</name>
</gene>
<comment type="caution">
    <text evidence="2">The sequence shown here is derived from an EMBL/GenBank/DDBJ whole genome shotgun (WGS) entry which is preliminary data.</text>
</comment>
<evidence type="ECO:0000256" key="1">
    <source>
        <dbReference type="ARBA" id="ARBA00022649"/>
    </source>
</evidence>
<proteinExistence type="predicted"/>
<keyword evidence="3" id="KW-1185">Reference proteome</keyword>
<evidence type="ECO:0000313" key="3">
    <source>
        <dbReference type="Proteomes" id="UP000543554"/>
    </source>
</evidence>
<keyword evidence="1" id="KW-1277">Toxin-antitoxin system</keyword>
<sequence>MSEPLPLPLRFQRRALSLIDAALGYVRDRSPQGAARIEARLTHLLRLLQEQPHLGVRTSVRGVRRVFLTPYPYSIDYYLGDEIIVQRFRHTARRPLDQGSSSEE</sequence>
<organism evidence="2 3">
    <name type="scientific">Methylorubrum thiocyanatum</name>
    <dbReference type="NCBI Taxonomy" id="47958"/>
    <lineage>
        <taxon>Bacteria</taxon>
        <taxon>Pseudomonadati</taxon>
        <taxon>Pseudomonadota</taxon>
        <taxon>Alphaproteobacteria</taxon>
        <taxon>Hyphomicrobiales</taxon>
        <taxon>Methylobacteriaceae</taxon>
        <taxon>Methylorubrum</taxon>
    </lineage>
</organism>
<name>A0AA40VD71_9HYPH</name>
<dbReference type="AlphaFoldDB" id="A0AA40VD71"/>
<accession>A0AA40VD71</accession>
<dbReference type="Pfam" id="PF05016">
    <property type="entry name" value="ParE_toxin"/>
    <property type="match status" value="1"/>
</dbReference>
<protein>
    <submittedName>
        <fullName evidence="2">Plasmid stabilization system protein ParE</fullName>
    </submittedName>
</protein>
<dbReference type="EMBL" id="JACJIB010000010">
    <property type="protein sequence ID" value="MBA8915672.1"/>
    <property type="molecule type" value="Genomic_DNA"/>
</dbReference>
<dbReference type="Gene3D" id="3.30.2310.20">
    <property type="entry name" value="RelE-like"/>
    <property type="match status" value="1"/>
</dbReference>
<dbReference type="InterPro" id="IPR007712">
    <property type="entry name" value="RelE/ParE_toxin"/>
</dbReference>
<dbReference type="RefSeq" id="WP_182556539.1">
    <property type="nucleotide sequence ID" value="NZ_BPRF01000023.1"/>
</dbReference>
<dbReference type="Proteomes" id="UP000543554">
    <property type="component" value="Unassembled WGS sequence"/>
</dbReference>
<dbReference type="InterPro" id="IPR035093">
    <property type="entry name" value="RelE/ParE_toxin_dom_sf"/>
</dbReference>
<reference evidence="2 3" key="1">
    <citation type="submission" date="2020-08" db="EMBL/GenBank/DDBJ databases">
        <title>Genomic Encyclopedia of Type Strains, Phase IV (KMG-IV): sequencing the most valuable type-strain genomes for metagenomic binning, comparative biology and taxonomic classification.</title>
        <authorList>
            <person name="Goeker M."/>
        </authorList>
    </citation>
    <scope>NUCLEOTIDE SEQUENCE [LARGE SCALE GENOMIC DNA]</scope>
    <source>
        <strain evidence="2 3">DSM 11490</strain>
    </source>
</reference>
<evidence type="ECO:0000313" key="2">
    <source>
        <dbReference type="EMBL" id="MBA8915672.1"/>
    </source>
</evidence>